<dbReference type="SUPFAM" id="SSF50447">
    <property type="entry name" value="Translation proteins"/>
    <property type="match status" value="1"/>
</dbReference>
<comment type="subunit">
    <text evidence="5">Binds ribosomal protein uS19.</text>
</comment>
<dbReference type="InterPro" id="IPR011033">
    <property type="entry name" value="PRC_barrel-like_sf"/>
</dbReference>
<comment type="caution">
    <text evidence="8">The sequence shown here is derived from an EMBL/GenBank/DDBJ whole genome shotgun (WGS) entry which is preliminary data.</text>
</comment>
<dbReference type="InterPro" id="IPR011961">
    <property type="entry name" value="RimM"/>
</dbReference>
<dbReference type="AlphaFoldDB" id="A0A853F453"/>
<name>A0A853F453_9GAMM</name>
<dbReference type="PANTHER" id="PTHR33692:SF1">
    <property type="entry name" value="RIBOSOME MATURATION FACTOR RIMM"/>
    <property type="match status" value="1"/>
</dbReference>
<comment type="similarity">
    <text evidence="5">Belongs to the RimM family.</text>
</comment>
<evidence type="ECO:0000259" key="6">
    <source>
        <dbReference type="Pfam" id="PF01782"/>
    </source>
</evidence>
<evidence type="ECO:0000259" key="7">
    <source>
        <dbReference type="Pfam" id="PF24986"/>
    </source>
</evidence>
<proteinExistence type="inferred from homology"/>
<feature type="domain" description="Ribosome maturation factor RimM PRC barrel" evidence="7">
    <location>
        <begin position="117"/>
        <end position="182"/>
    </location>
</feature>
<dbReference type="EMBL" id="JACCHT010000001">
    <property type="protein sequence ID" value="NYT27359.1"/>
    <property type="molecule type" value="Genomic_DNA"/>
</dbReference>
<dbReference type="GO" id="GO:0005737">
    <property type="term" value="C:cytoplasm"/>
    <property type="evidence" value="ECO:0007669"/>
    <property type="project" value="UniProtKB-SubCell"/>
</dbReference>
<evidence type="ECO:0000256" key="5">
    <source>
        <dbReference type="HAMAP-Rule" id="MF_00014"/>
    </source>
</evidence>
<dbReference type="GO" id="GO:0042274">
    <property type="term" value="P:ribosomal small subunit biogenesis"/>
    <property type="evidence" value="ECO:0007669"/>
    <property type="project" value="UniProtKB-UniRule"/>
</dbReference>
<reference evidence="8 9" key="1">
    <citation type="submission" date="2020-05" db="EMBL/GenBank/DDBJ databases">
        <title>Horizontal transmission and recombination maintain forever young bacterial symbiont genomes.</title>
        <authorList>
            <person name="Russell S.L."/>
            <person name="Pepper-Tunick E."/>
            <person name="Svedberg J."/>
            <person name="Byrne A."/>
            <person name="Ruelas Castillo J."/>
            <person name="Vollmers C."/>
            <person name="Beinart R.A."/>
            <person name="Corbett-Detig R."/>
        </authorList>
    </citation>
    <scope>NUCLEOTIDE SEQUENCE [LARGE SCALE GENOMIC DNA]</scope>
    <source>
        <strain evidence="8">455</strain>
    </source>
</reference>
<evidence type="ECO:0000256" key="2">
    <source>
        <dbReference type="ARBA" id="ARBA00022517"/>
    </source>
</evidence>
<gene>
    <name evidence="5 8" type="primary">rimM</name>
    <name evidence="8" type="ORF">H0A76_05375</name>
</gene>
<dbReference type="SUPFAM" id="SSF50346">
    <property type="entry name" value="PRC-barrel domain"/>
    <property type="match status" value="1"/>
</dbReference>
<keyword evidence="4 5" id="KW-0143">Chaperone</keyword>
<dbReference type="NCBIfam" id="TIGR02273">
    <property type="entry name" value="16S_RimM"/>
    <property type="match status" value="1"/>
</dbReference>
<dbReference type="GO" id="GO:0005840">
    <property type="term" value="C:ribosome"/>
    <property type="evidence" value="ECO:0007669"/>
    <property type="project" value="InterPro"/>
</dbReference>
<evidence type="ECO:0000256" key="4">
    <source>
        <dbReference type="ARBA" id="ARBA00023186"/>
    </source>
</evidence>
<dbReference type="PANTHER" id="PTHR33692">
    <property type="entry name" value="RIBOSOME MATURATION FACTOR RIMM"/>
    <property type="match status" value="1"/>
</dbReference>
<sequence length="183" mass="21183">MKKCQKRKSQLSNSVSNPNTKRLLVGTINGLFGVQGWVKIFSHTEPRKNILTYKPWHIEIGGQWQTLEFINGREQGKTIVAKIKDIDNREQARAMIGIDVYIEKSQLPKLKKGEHYWKDLIGLEVVNQSNFVLGKVQNLMDTGANHVLIVQGEKEHWVPYIEPFLCEVNIEKQQILVDWDEDF</sequence>
<dbReference type="HAMAP" id="MF_00014">
    <property type="entry name" value="Ribosome_mat_RimM"/>
    <property type="match status" value="1"/>
</dbReference>
<dbReference type="InterPro" id="IPR056792">
    <property type="entry name" value="PRC_RimM"/>
</dbReference>
<dbReference type="Gene3D" id="2.30.30.240">
    <property type="entry name" value="PRC-barrel domain"/>
    <property type="match status" value="1"/>
</dbReference>
<dbReference type="Pfam" id="PF01782">
    <property type="entry name" value="RimM"/>
    <property type="match status" value="1"/>
</dbReference>
<comment type="subcellular location">
    <subcellularLocation>
        <location evidence="5">Cytoplasm</location>
    </subcellularLocation>
</comment>
<dbReference type="InterPro" id="IPR009000">
    <property type="entry name" value="Transl_B-barrel_sf"/>
</dbReference>
<accession>A0A853F453</accession>
<evidence type="ECO:0000256" key="1">
    <source>
        <dbReference type="ARBA" id="ARBA00022490"/>
    </source>
</evidence>
<dbReference type="Gene3D" id="2.40.30.60">
    <property type="entry name" value="RimM"/>
    <property type="match status" value="1"/>
</dbReference>
<keyword evidence="1 5" id="KW-0963">Cytoplasm</keyword>
<comment type="domain">
    <text evidence="5">The PRC barrel domain binds ribosomal protein uS19.</text>
</comment>
<feature type="domain" description="RimM N-terminal" evidence="6">
    <location>
        <begin position="25"/>
        <end position="106"/>
    </location>
</feature>
<keyword evidence="3 5" id="KW-0698">rRNA processing</keyword>
<keyword evidence="2 5" id="KW-0690">Ribosome biogenesis</keyword>
<evidence type="ECO:0000256" key="3">
    <source>
        <dbReference type="ARBA" id="ARBA00022552"/>
    </source>
</evidence>
<dbReference type="Proteomes" id="UP000568751">
    <property type="component" value="Unassembled WGS sequence"/>
</dbReference>
<comment type="function">
    <text evidence="5">An accessory protein needed during the final step in the assembly of 30S ribosomal subunit, possibly for assembly of the head region. Essential for efficient processing of 16S rRNA. May be needed both before and after RbfA during the maturation of 16S rRNA. It has affinity for free ribosomal 30S subunits but not for 70S ribosomes.</text>
</comment>
<dbReference type="InterPro" id="IPR036976">
    <property type="entry name" value="RimM_N_sf"/>
</dbReference>
<organism evidence="8 9">
    <name type="scientific">Candidatus Thiodubiliella endoseptemdiera</name>
    <dbReference type="NCBI Taxonomy" id="2738886"/>
    <lineage>
        <taxon>Bacteria</taxon>
        <taxon>Pseudomonadati</taxon>
        <taxon>Pseudomonadota</taxon>
        <taxon>Gammaproteobacteria</taxon>
        <taxon>Candidatus Pseudothioglobaceae</taxon>
        <taxon>Candidatus Thiodubiliella</taxon>
    </lineage>
</organism>
<dbReference type="InterPro" id="IPR002676">
    <property type="entry name" value="RimM_N"/>
</dbReference>
<dbReference type="GO" id="GO:0006364">
    <property type="term" value="P:rRNA processing"/>
    <property type="evidence" value="ECO:0007669"/>
    <property type="project" value="UniProtKB-UniRule"/>
</dbReference>
<dbReference type="GO" id="GO:0043022">
    <property type="term" value="F:ribosome binding"/>
    <property type="evidence" value="ECO:0007669"/>
    <property type="project" value="InterPro"/>
</dbReference>
<dbReference type="Pfam" id="PF24986">
    <property type="entry name" value="PRC_RimM"/>
    <property type="match status" value="1"/>
</dbReference>
<evidence type="ECO:0000313" key="8">
    <source>
        <dbReference type="EMBL" id="NYT27359.1"/>
    </source>
</evidence>
<evidence type="ECO:0000313" key="9">
    <source>
        <dbReference type="Proteomes" id="UP000568751"/>
    </source>
</evidence>
<protein>
    <recommendedName>
        <fullName evidence="5">Ribosome maturation factor RimM</fullName>
    </recommendedName>
</protein>